<sequence length="79" mass="8689">MPTPNPASAPRSPDLCHAVTRAVREILPRVRSLDIDAISTEIRNLVCAYWGPHHGMSDAEIQATARDVKRSAERGKDRG</sequence>
<dbReference type="EMBL" id="CP151657">
    <property type="protein sequence ID" value="WZP17249.1"/>
    <property type="molecule type" value="Genomic_DNA"/>
</dbReference>
<organism evidence="1 2">
    <name type="scientific">Arthrobacter citreus</name>
    <dbReference type="NCBI Taxonomy" id="1670"/>
    <lineage>
        <taxon>Bacteria</taxon>
        <taxon>Bacillati</taxon>
        <taxon>Actinomycetota</taxon>
        <taxon>Actinomycetes</taxon>
        <taxon>Micrococcales</taxon>
        <taxon>Micrococcaceae</taxon>
        <taxon>Arthrobacter</taxon>
    </lineage>
</organism>
<reference evidence="1 2" key="1">
    <citation type="submission" date="2024-04" db="EMBL/GenBank/DDBJ databases">
        <title>Arthrobacter sp. from Plains bison fecal sample.</title>
        <authorList>
            <person name="Ruzzini A."/>
        </authorList>
    </citation>
    <scope>NUCLEOTIDE SEQUENCE [LARGE SCALE GENOMIC DNA]</scope>
    <source>
        <strain evidence="1 2">EINP1</strain>
    </source>
</reference>
<dbReference type="RefSeq" id="WP_342024845.1">
    <property type="nucleotide sequence ID" value="NZ_CP151657.1"/>
</dbReference>
<proteinExistence type="predicted"/>
<gene>
    <name evidence="1" type="ORF">AAE021_06755</name>
</gene>
<accession>A0ABZ2ZYX2</accession>
<name>A0ABZ2ZYX2_9MICC</name>
<keyword evidence="2" id="KW-1185">Reference proteome</keyword>
<evidence type="ECO:0000313" key="1">
    <source>
        <dbReference type="EMBL" id="WZP17249.1"/>
    </source>
</evidence>
<dbReference type="Proteomes" id="UP001448858">
    <property type="component" value="Chromosome"/>
</dbReference>
<protein>
    <submittedName>
        <fullName evidence="1">Uncharacterized protein</fullName>
    </submittedName>
</protein>
<evidence type="ECO:0000313" key="2">
    <source>
        <dbReference type="Proteomes" id="UP001448858"/>
    </source>
</evidence>